<dbReference type="InterPro" id="IPR043426">
    <property type="entry name" value="MltB-like"/>
</dbReference>
<dbReference type="Pfam" id="PF13406">
    <property type="entry name" value="SLT_2"/>
    <property type="match status" value="1"/>
</dbReference>
<dbReference type="SUPFAM" id="SSF53955">
    <property type="entry name" value="Lysozyme-like"/>
    <property type="match status" value="1"/>
</dbReference>
<organism evidence="3 4">
    <name type="scientific">Methylocystis heyeri</name>
    <dbReference type="NCBI Taxonomy" id="391905"/>
    <lineage>
        <taxon>Bacteria</taxon>
        <taxon>Pseudomonadati</taxon>
        <taxon>Pseudomonadota</taxon>
        <taxon>Alphaproteobacteria</taxon>
        <taxon>Hyphomicrobiales</taxon>
        <taxon>Methylocystaceae</taxon>
        <taxon>Methylocystis</taxon>
    </lineage>
</organism>
<evidence type="ECO:0000313" key="3">
    <source>
        <dbReference type="EMBL" id="QGM47823.1"/>
    </source>
</evidence>
<dbReference type="GO" id="GO:0009253">
    <property type="term" value="P:peptidoglycan catabolic process"/>
    <property type="evidence" value="ECO:0007669"/>
    <property type="project" value="TreeGrafter"/>
</dbReference>
<dbReference type="PANTHER" id="PTHR30163:SF8">
    <property type="entry name" value="LYTIC MUREIN TRANSGLYCOSYLASE"/>
    <property type="match status" value="1"/>
</dbReference>
<dbReference type="CDD" id="cd13399">
    <property type="entry name" value="Slt35-like"/>
    <property type="match status" value="1"/>
</dbReference>
<dbReference type="InterPro" id="IPR031304">
    <property type="entry name" value="SLT_2"/>
</dbReference>
<evidence type="ECO:0000256" key="1">
    <source>
        <dbReference type="SAM" id="SignalP"/>
    </source>
</evidence>
<sequence length="281" mass="30553">MKPTSLSPVALKGGFLLSLLFALPASAAPCGRDPAGFESWVAGFRSEAVGEGVSEATVDAALRGVSYNRSVILRDRAQGIFHQSFEQFSRRLLSPSRIAKGKALLQRHAALLGRIEQEYGVPGAVLVAIWGLETGFGADNGNFRSFDALATLAYDCRRSERFRAELLDALRIVDRGYMSPAQMRGDWAGEIGQTQFLPSSYLKYAVDFDRDGKRDLIRNIPDALASTANFLKANGWRRGAGWDEGQPNFPVLLEWNKARVYGETIARFADMLAGGSGGGAE</sequence>
<accession>A0A6B8KM11</accession>
<dbReference type="InterPro" id="IPR011970">
    <property type="entry name" value="MltB_2"/>
</dbReference>
<evidence type="ECO:0000313" key="4">
    <source>
        <dbReference type="Proteomes" id="UP000309061"/>
    </source>
</evidence>
<gene>
    <name evidence="3" type="ORF">H2LOC_020270</name>
</gene>
<proteinExistence type="predicted"/>
<dbReference type="EMBL" id="CP046052">
    <property type="protein sequence ID" value="QGM47823.1"/>
    <property type="molecule type" value="Genomic_DNA"/>
</dbReference>
<keyword evidence="4" id="KW-1185">Reference proteome</keyword>
<name>A0A6B8KM11_9HYPH</name>
<dbReference type="PANTHER" id="PTHR30163">
    <property type="entry name" value="MEMBRANE-BOUND LYTIC MUREIN TRANSGLYCOSYLASE B"/>
    <property type="match status" value="1"/>
</dbReference>
<dbReference type="FunFam" id="1.10.8.350:FF:000001">
    <property type="entry name" value="Lytic murein transglycosylase B"/>
    <property type="match status" value="1"/>
</dbReference>
<dbReference type="InterPro" id="IPR023346">
    <property type="entry name" value="Lysozyme-like_dom_sf"/>
</dbReference>
<dbReference type="OrthoDB" id="9808544at2"/>
<feature type="chain" id="PRO_5025608162" evidence="1">
    <location>
        <begin position="28"/>
        <end position="281"/>
    </location>
</feature>
<protein>
    <submittedName>
        <fullName evidence="3">Lytic murein transglycosylase</fullName>
    </submittedName>
</protein>
<dbReference type="KEGG" id="mhey:H2LOC_020270"/>
<feature type="signal peptide" evidence="1">
    <location>
        <begin position="1"/>
        <end position="27"/>
    </location>
</feature>
<dbReference type="RefSeq" id="WP_136494474.1">
    <property type="nucleotide sequence ID" value="NZ_CP046052.1"/>
</dbReference>
<keyword evidence="1" id="KW-0732">Signal</keyword>
<dbReference type="GO" id="GO:0008933">
    <property type="term" value="F:peptidoglycan lytic transglycosylase activity"/>
    <property type="evidence" value="ECO:0007669"/>
    <property type="project" value="TreeGrafter"/>
</dbReference>
<reference evidence="3 4" key="1">
    <citation type="submission" date="2019-11" db="EMBL/GenBank/DDBJ databases">
        <title>The genome sequence of Methylocystis heyeri.</title>
        <authorList>
            <person name="Oshkin I.Y."/>
            <person name="Miroshnikov K."/>
            <person name="Dedysh S.N."/>
        </authorList>
    </citation>
    <scope>NUCLEOTIDE SEQUENCE [LARGE SCALE GENOMIC DNA]</scope>
    <source>
        <strain evidence="3 4">H2</strain>
    </source>
</reference>
<evidence type="ECO:0000259" key="2">
    <source>
        <dbReference type="Pfam" id="PF13406"/>
    </source>
</evidence>
<dbReference type="AlphaFoldDB" id="A0A6B8KM11"/>
<dbReference type="Gene3D" id="1.10.8.350">
    <property type="entry name" value="Bacterial muramidase"/>
    <property type="match status" value="1"/>
</dbReference>
<dbReference type="Gene3D" id="1.10.530.10">
    <property type="match status" value="1"/>
</dbReference>
<dbReference type="NCBIfam" id="TIGR02283">
    <property type="entry name" value="MltB_2"/>
    <property type="match status" value="1"/>
</dbReference>
<dbReference type="Proteomes" id="UP000309061">
    <property type="component" value="Chromosome"/>
</dbReference>
<feature type="domain" description="Transglycosylase SLT" evidence="2">
    <location>
        <begin position="37"/>
        <end position="243"/>
    </location>
</feature>